<organism evidence="1 2">
    <name type="scientific">Cronartium quercuum f. sp. fusiforme G11</name>
    <dbReference type="NCBI Taxonomy" id="708437"/>
    <lineage>
        <taxon>Eukaryota</taxon>
        <taxon>Fungi</taxon>
        <taxon>Dikarya</taxon>
        <taxon>Basidiomycota</taxon>
        <taxon>Pucciniomycotina</taxon>
        <taxon>Pucciniomycetes</taxon>
        <taxon>Pucciniales</taxon>
        <taxon>Coleosporiaceae</taxon>
        <taxon>Cronartium</taxon>
    </lineage>
</organism>
<dbReference type="OrthoDB" id="2503657at2759"/>
<protein>
    <recommendedName>
        <fullName evidence="3">Core-binding (CB) domain-containing protein</fullName>
    </recommendedName>
</protein>
<proteinExistence type="predicted"/>
<dbReference type="AlphaFoldDB" id="A0A9P6TBF5"/>
<name>A0A9P6TBF5_9BASI</name>
<reference evidence="1" key="1">
    <citation type="submission" date="2013-11" db="EMBL/GenBank/DDBJ databases">
        <title>Genome sequence of the fusiform rust pathogen reveals effectors for host alternation and coevolution with pine.</title>
        <authorList>
            <consortium name="DOE Joint Genome Institute"/>
            <person name="Smith K."/>
            <person name="Pendleton A."/>
            <person name="Kubisiak T."/>
            <person name="Anderson C."/>
            <person name="Salamov A."/>
            <person name="Aerts A."/>
            <person name="Riley R."/>
            <person name="Clum A."/>
            <person name="Lindquist E."/>
            <person name="Ence D."/>
            <person name="Campbell M."/>
            <person name="Kronenberg Z."/>
            <person name="Feau N."/>
            <person name="Dhillon B."/>
            <person name="Hamelin R."/>
            <person name="Burleigh J."/>
            <person name="Smith J."/>
            <person name="Yandell M."/>
            <person name="Nelson C."/>
            <person name="Grigoriev I."/>
            <person name="Davis J."/>
        </authorList>
    </citation>
    <scope>NUCLEOTIDE SEQUENCE</scope>
    <source>
        <strain evidence="1">G11</strain>
    </source>
</reference>
<gene>
    <name evidence="1" type="ORF">CROQUDRAFT_133283</name>
</gene>
<evidence type="ECO:0008006" key="3">
    <source>
        <dbReference type="Google" id="ProtNLM"/>
    </source>
</evidence>
<evidence type="ECO:0000313" key="2">
    <source>
        <dbReference type="Proteomes" id="UP000886653"/>
    </source>
</evidence>
<accession>A0A9P6TBF5</accession>
<evidence type="ECO:0000313" key="1">
    <source>
        <dbReference type="EMBL" id="KAG0146212.1"/>
    </source>
</evidence>
<dbReference type="Proteomes" id="UP000886653">
    <property type="component" value="Unassembled WGS sequence"/>
</dbReference>
<dbReference type="PANTHER" id="PTHR34605:SF3">
    <property type="entry name" value="P CELL-TYPE AGGLUTINATION PROTEIN MAP4-LIKE-RELATED"/>
    <property type="match status" value="1"/>
</dbReference>
<dbReference type="InterPro" id="IPR052925">
    <property type="entry name" value="Phage_Integrase-like_Recomb"/>
</dbReference>
<comment type="caution">
    <text evidence="1">The sequence shown here is derived from an EMBL/GenBank/DDBJ whole genome shotgun (WGS) entry which is preliminary data.</text>
</comment>
<dbReference type="PANTHER" id="PTHR34605">
    <property type="entry name" value="PHAGE_INTEGRASE DOMAIN-CONTAINING PROTEIN"/>
    <property type="match status" value="1"/>
</dbReference>
<dbReference type="EMBL" id="MU167264">
    <property type="protein sequence ID" value="KAG0146212.1"/>
    <property type="molecule type" value="Genomic_DNA"/>
</dbReference>
<keyword evidence="2" id="KW-1185">Reference proteome</keyword>
<sequence>MSNIKGKQGQCLIKRRLDGSTPKKSNTDNVPEDLVEFLTQLKDFTSLGSKLCIPNAIQKHILRGWKWNTLESYKGGVRKFLKFIRERGDKEFTLPAEKEASYEFCLWAGCTYQSPNPQDIGAKTLYHDKLYPEVDEKRVELMLISSSKEDSLIEKGPTQNAVELKHLLPLATELVDKTAKDLAIFDTICIAFWGMARISKLTYSKKEGSLDWRDSILVENVSLYDREKKATIKVRCAKMCKPGEFQILYL</sequence>